<dbReference type="Gene3D" id="3.40.720.10">
    <property type="entry name" value="Alkaline Phosphatase, subunit A"/>
    <property type="match status" value="1"/>
</dbReference>
<dbReference type="PANTHER" id="PTHR43737">
    <property type="entry name" value="BLL7424 PROTEIN"/>
    <property type="match status" value="1"/>
</dbReference>
<gene>
    <name evidence="1" type="ORF">TBK1r_74790</name>
</gene>
<sequence length="442" mass="48416">MISRRSMLQTASCGFGFLSLQALLQQSAGASTEGTTPQLARAKRVIFLCMSGGPAQMDTFDYKPQTGNKKHPGSVFEFQQRGESGLWVSELMPETARHADRLCVINGMYCDTGNHAQSFLQLHTGEKLRKRPSMGSWISYGLGSENADLPSFVSLNAAKPSVYSSEFLPTEFAGTPIGTNGEDMSLATIRDISGNHLPAEVKRSQLDFVQSMNRDHLSDRNGDAALEGVIESMELAFRMQAAAPELLDLSNETEATLRRYRVGKKLSVGTCRPTDFGRQCLLARRLAESGVRFIEVNHGGWDQHKNHRRDLKANCETVDAPIAALLEDLAARGLLDDTLLVWGGEFGRPGLVPDDGKDETGHNSKGFTFWLAGGGVKGGHVHGRTSETGDRAVEGKVHFRDLHATILHLMGLRHDQLTYHHGGRTHRLTGPDDAKVVHELFA</sequence>
<dbReference type="PANTHER" id="PTHR43737:SF1">
    <property type="entry name" value="DUF1501 DOMAIN-CONTAINING PROTEIN"/>
    <property type="match status" value="1"/>
</dbReference>
<dbReference type="RefSeq" id="WP_145220754.1">
    <property type="nucleotide sequence ID" value="NZ_CP036432.1"/>
</dbReference>
<dbReference type="SUPFAM" id="SSF53649">
    <property type="entry name" value="Alkaline phosphatase-like"/>
    <property type="match status" value="1"/>
</dbReference>
<dbReference type="InterPro" id="IPR006311">
    <property type="entry name" value="TAT_signal"/>
</dbReference>
<dbReference type="Pfam" id="PF07394">
    <property type="entry name" value="DUF1501"/>
    <property type="match status" value="1"/>
</dbReference>
<dbReference type="InterPro" id="IPR010869">
    <property type="entry name" value="DUF1501"/>
</dbReference>
<proteinExistence type="predicted"/>
<dbReference type="InterPro" id="IPR017850">
    <property type="entry name" value="Alkaline_phosphatase_core_sf"/>
</dbReference>
<organism evidence="1 2">
    <name type="scientific">Stieleria magnilauensis</name>
    <dbReference type="NCBI Taxonomy" id="2527963"/>
    <lineage>
        <taxon>Bacteria</taxon>
        <taxon>Pseudomonadati</taxon>
        <taxon>Planctomycetota</taxon>
        <taxon>Planctomycetia</taxon>
        <taxon>Pirellulales</taxon>
        <taxon>Pirellulaceae</taxon>
        <taxon>Stieleria</taxon>
    </lineage>
</organism>
<evidence type="ECO:0008006" key="3">
    <source>
        <dbReference type="Google" id="ProtNLM"/>
    </source>
</evidence>
<protein>
    <recommendedName>
        <fullName evidence="3">Sulfatase</fullName>
    </recommendedName>
</protein>
<name>A0ABX5Y4J3_9BACT</name>
<dbReference type="EMBL" id="CP036432">
    <property type="protein sequence ID" value="QDV88446.1"/>
    <property type="molecule type" value="Genomic_DNA"/>
</dbReference>
<reference evidence="1 2" key="1">
    <citation type="submission" date="2019-02" db="EMBL/GenBank/DDBJ databases">
        <title>Deep-cultivation of Planctomycetes and their phenomic and genomic characterization uncovers novel biology.</title>
        <authorList>
            <person name="Wiegand S."/>
            <person name="Jogler M."/>
            <person name="Boedeker C."/>
            <person name="Pinto D."/>
            <person name="Vollmers J."/>
            <person name="Rivas-Marin E."/>
            <person name="Kohn T."/>
            <person name="Peeters S.H."/>
            <person name="Heuer A."/>
            <person name="Rast P."/>
            <person name="Oberbeckmann S."/>
            <person name="Bunk B."/>
            <person name="Jeske O."/>
            <person name="Meyerdierks A."/>
            <person name="Storesund J.E."/>
            <person name="Kallscheuer N."/>
            <person name="Luecker S."/>
            <person name="Lage O.M."/>
            <person name="Pohl T."/>
            <person name="Merkel B.J."/>
            <person name="Hornburger P."/>
            <person name="Mueller R.-W."/>
            <person name="Bruemmer F."/>
            <person name="Labrenz M."/>
            <person name="Spormann A.M."/>
            <person name="Op den Camp H."/>
            <person name="Overmann J."/>
            <person name="Amann R."/>
            <person name="Jetten M.S.M."/>
            <person name="Mascher T."/>
            <person name="Medema M.H."/>
            <person name="Devos D.P."/>
            <person name="Kaster A.-K."/>
            <person name="Ovreas L."/>
            <person name="Rohde M."/>
            <person name="Galperin M.Y."/>
            <person name="Jogler C."/>
        </authorList>
    </citation>
    <scope>NUCLEOTIDE SEQUENCE [LARGE SCALE GENOMIC DNA]</scope>
    <source>
        <strain evidence="1 2">TBK1r</strain>
    </source>
</reference>
<dbReference type="Proteomes" id="UP000318081">
    <property type="component" value="Chromosome"/>
</dbReference>
<dbReference type="PROSITE" id="PS51318">
    <property type="entry name" value="TAT"/>
    <property type="match status" value="1"/>
</dbReference>
<accession>A0ABX5Y4J3</accession>
<evidence type="ECO:0000313" key="1">
    <source>
        <dbReference type="EMBL" id="QDV88446.1"/>
    </source>
</evidence>
<evidence type="ECO:0000313" key="2">
    <source>
        <dbReference type="Proteomes" id="UP000318081"/>
    </source>
</evidence>
<keyword evidence="2" id="KW-1185">Reference proteome</keyword>